<keyword evidence="4" id="KW-1185">Reference proteome</keyword>
<evidence type="ECO:0000313" key="4">
    <source>
        <dbReference type="Proteomes" id="UP001141552"/>
    </source>
</evidence>
<feature type="region of interest" description="Disordered" evidence="1">
    <location>
        <begin position="128"/>
        <end position="170"/>
    </location>
</feature>
<dbReference type="AlphaFoldDB" id="A0A9Q0JPF1"/>
<keyword evidence="2" id="KW-0472">Membrane</keyword>
<accession>A0A9Q0JPF1</accession>
<sequence length="170" mass="19327">IEDCGDCYEVIALTTSYLRSICDSRLVIFWFAWMKSWQMMLRWISAVVRMCTLTFAVCPTLFLINQLEPISELPQSRQAAIMRPIPNRPSPRFDNKGILPIFIELCPETIRVLDYGALRRRIESAGLRGGTSGVRGDGEGPPPEGRSPDMHHKLRSKPKPKLLQLRTQVS</sequence>
<proteinExistence type="predicted"/>
<keyword evidence="2" id="KW-1133">Transmembrane helix</keyword>
<keyword evidence="2" id="KW-0812">Transmembrane</keyword>
<feature type="transmembrane region" description="Helical" evidence="2">
    <location>
        <begin position="43"/>
        <end position="64"/>
    </location>
</feature>
<name>A0A9Q0JPF1_9ROSI</name>
<reference evidence="3" key="2">
    <citation type="journal article" date="2023" name="Plants (Basel)">
        <title>Annotation of the Turnera subulata (Passifloraceae) Draft Genome Reveals the S-Locus Evolved after the Divergence of Turneroideae from Passifloroideae in a Stepwise Manner.</title>
        <authorList>
            <person name="Henning P.M."/>
            <person name="Roalson E.H."/>
            <person name="Mir W."/>
            <person name="McCubbin A.G."/>
            <person name="Shore J.S."/>
        </authorList>
    </citation>
    <scope>NUCLEOTIDE SEQUENCE</scope>
    <source>
        <strain evidence="3">F60SS</strain>
    </source>
</reference>
<gene>
    <name evidence="3" type="ORF">Tsubulata_009338</name>
</gene>
<organism evidence="3 4">
    <name type="scientific">Turnera subulata</name>
    <dbReference type="NCBI Taxonomy" id="218843"/>
    <lineage>
        <taxon>Eukaryota</taxon>
        <taxon>Viridiplantae</taxon>
        <taxon>Streptophyta</taxon>
        <taxon>Embryophyta</taxon>
        <taxon>Tracheophyta</taxon>
        <taxon>Spermatophyta</taxon>
        <taxon>Magnoliopsida</taxon>
        <taxon>eudicotyledons</taxon>
        <taxon>Gunneridae</taxon>
        <taxon>Pentapetalae</taxon>
        <taxon>rosids</taxon>
        <taxon>fabids</taxon>
        <taxon>Malpighiales</taxon>
        <taxon>Passifloraceae</taxon>
        <taxon>Turnera</taxon>
    </lineage>
</organism>
<feature type="non-terminal residue" evidence="3">
    <location>
        <position position="1"/>
    </location>
</feature>
<reference evidence="3" key="1">
    <citation type="submission" date="2022-02" db="EMBL/GenBank/DDBJ databases">
        <authorList>
            <person name="Henning P.M."/>
            <person name="McCubbin A.G."/>
            <person name="Shore J.S."/>
        </authorList>
    </citation>
    <scope>NUCLEOTIDE SEQUENCE</scope>
    <source>
        <strain evidence="3">F60SS</strain>
        <tissue evidence="3">Leaves</tissue>
    </source>
</reference>
<evidence type="ECO:0000256" key="2">
    <source>
        <dbReference type="SAM" id="Phobius"/>
    </source>
</evidence>
<comment type="caution">
    <text evidence="3">The sequence shown here is derived from an EMBL/GenBank/DDBJ whole genome shotgun (WGS) entry which is preliminary data.</text>
</comment>
<evidence type="ECO:0000313" key="3">
    <source>
        <dbReference type="EMBL" id="KAJ4848010.1"/>
    </source>
</evidence>
<dbReference type="EMBL" id="JAKUCV010001027">
    <property type="protein sequence ID" value="KAJ4848010.1"/>
    <property type="molecule type" value="Genomic_DNA"/>
</dbReference>
<evidence type="ECO:0000256" key="1">
    <source>
        <dbReference type="SAM" id="MobiDB-lite"/>
    </source>
</evidence>
<protein>
    <submittedName>
        <fullName evidence="3">Uncharacterized protein</fullName>
    </submittedName>
</protein>
<dbReference type="Proteomes" id="UP001141552">
    <property type="component" value="Unassembled WGS sequence"/>
</dbReference>